<evidence type="ECO:0000313" key="1">
    <source>
        <dbReference type="EMBL" id="KAG0533785.1"/>
    </source>
</evidence>
<protein>
    <submittedName>
        <fullName evidence="1">Uncharacterized protein</fullName>
    </submittedName>
</protein>
<sequence>MCPALSSFTTVQGSVWDLKRAGEKPNAHFIFKITSGSTNAIGRCTYGHGAKNISPEHRSNFGEQSARIRDKLDVSVNYKFWGPMPSIIVWRCLFSTIFLGDSAPLHSSKELENMIKLGSCLHSEMLSLFLRKQGYLSESGNALVERRRRQICSQMILDCQYMLKFIELSRWTQVT</sequence>
<name>A0A921UJW1_SORBI</name>
<reference evidence="1" key="1">
    <citation type="journal article" date="2019" name="BMC Genomics">
        <title>A new reference genome for Sorghum bicolor reveals high levels of sequence similarity between sweet and grain genotypes: implications for the genetics of sugar metabolism.</title>
        <authorList>
            <person name="Cooper E.A."/>
            <person name="Brenton Z.W."/>
            <person name="Flinn B.S."/>
            <person name="Jenkins J."/>
            <person name="Shu S."/>
            <person name="Flowers D."/>
            <person name="Luo F."/>
            <person name="Wang Y."/>
            <person name="Xia P."/>
            <person name="Barry K."/>
            <person name="Daum C."/>
            <person name="Lipzen A."/>
            <person name="Yoshinaga Y."/>
            <person name="Schmutz J."/>
            <person name="Saski C."/>
            <person name="Vermerris W."/>
            <person name="Kresovich S."/>
        </authorList>
    </citation>
    <scope>NUCLEOTIDE SEQUENCE</scope>
</reference>
<accession>A0A921UJW1</accession>
<dbReference type="EMBL" id="CM027683">
    <property type="protein sequence ID" value="KAG0533785.1"/>
    <property type="molecule type" value="Genomic_DNA"/>
</dbReference>
<gene>
    <name evidence="1" type="ORF">BDA96_04G222900</name>
</gene>
<comment type="caution">
    <text evidence="1">The sequence shown here is derived from an EMBL/GenBank/DDBJ whole genome shotgun (WGS) entry which is preliminary data.</text>
</comment>
<dbReference type="AlphaFoldDB" id="A0A921UJW1"/>
<organism evidence="1 2">
    <name type="scientific">Sorghum bicolor</name>
    <name type="common">Sorghum</name>
    <name type="synonym">Sorghum vulgare</name>
    <dbReference type="NCBI Taxonomy" id="4558"/>
    <lineage>
        <taxon>Eukaryota</taxon>
        <taxon>Viridiplantae</taxon>
        <taxon>Streptophyta</taxon>
        <taxon>Embryophyta</taxon>
        <taxon>Tracheophyta</taxon>
        <taxon>Spermatophyta</taxon>
        <taxon>Magnoliopsida</taxon>
        <taxon>Liliopsida</taxon>
        <taxon>Poales</taxon>
        <taxon>Poaceae</taxon>
        <taxon>PACMAD clade</taxon>
        <taxon>Panicoideae</taxon>
        <taxon>Andropogonodae</taxon>
        <taxon>Andropogoneae</taxon>
        <taxon>Sorghinae</taxon>
        <taxon>Sorghum</taxon>
    </lineage>
</organism>
<proteinExistence type="predicted"/>
<evidence type="ECO:0000313" key="2">
    <source>
        <dbReference type="Proteomes" id="UP000807115"/>
    </source>
</evidence>
<dbReference type="Proteomes" id="UP000807115">
    <property type="component" value="Chromosome 4"/>
</dbReference>
<reference evidence="1" key="2">
    <citation type="submission" date="2020-10" db="EMBL/GenBank/DDBJ databases">
        <authorList>
            <person name="Cooper E.A."/>
            <person name="Brenton Z.W."/>
            <person name="Flinn B.S."/>
            <person name="Jenkins J."/>
            <person name="Shu S."/>
            <person name="Flowers D."/>
            <person name="Luo F."/>
            <person name="Wang Y."/>
            <person name="Xia P."/>
            <person name="Barry K."/>
            <person name="Daum C."/>
            <person name="Lipzen A."/>
            <person name="Yoshinaga Y."/>
            <person name="Schmutz J."/>
            <person name="Saski C."/>
            <person name="Vermerris W."/>
            <person name="Kresovich S."/>
        </authorList>
    </citation>
    <scope>NUCLEOTIDE SEQUENCE</scope>
</reference>